<keyword evidence="1" id="KW-0472">Membrane</keyword>
<name>A0A410QF22_9FIRM</name>
<keyword evidence="3" id="KW-1185">Reference proteome</keyword>
<dbReference type="AlphaFoldDB" id="A0A410QF22"/>
<protein>
    <submittedName>
        <fullName evidence="2">Uncharacterized protein</fullName>
    </submittedName>
</protein>
<reference evidence="3" key="1">
    <citation type="submission" date="2019-01" db="EMBL/GenBank/DDBJ databases">
        <title>Draft genomes of a novel of Sporanaerobacter strains.</title>
        <authorList>
            <person name="Ma S."/>
        </authorList>
    </citation>
    <scope>NUCLEOTIDE SEQUENCE [LARGE SCALE GENOMIC DNA]</scope>
    <source>
        <strain evidence="3">NJN-17</strain>
    </source>
</reference>
<dbReference type="Proteomes" id="UP000287969">
    <property type="component" value="Chromosome"/>
</dbReference>
<dbReference type="EMBL" id="CP035282">
    <property type="protein sequence ID" value="QAT62509.1"/>
    <property type="molecule type" value="Genomic_DNA"/>
</dbReference>
<accession>A0A410QF22</accession>
<dbReference type="OrthoDB" id="1707655at2"/>
<feature type="transmembrane region" description="Helical" evidence="1">
    <location>
        <begin position="39"/>
        <end position="68"/>
    </location>
</feature>
<sequence>MWRATLPNKKTIKEQERDLKREIDRKNAEEPYKFTKKDILAMIIAAFQIIFPIVVLGAIVFGLFILFFTKVFLK</sequence>
<keyword evidence="1" id="KW-0812">Transmembrane</keyword>
<evidence type="ECO:0000256" key="1">
    <source>
        <dbReference type="SAM" id="Phobius"/>
    </source>
</evidence>
<evidence type="ECO:0000313" key="3">
    <source>
        <dbReference type="Proteomes" id="UP000287969"/>
    </source>
</evidence>
<dbReference type="KEGG" id="spoa:EQM13_13510"/>
<evidence type="ECO:0000313" key="2">
    <source>
        <dbReference type="EMBL" id="QAT62509.1"/>
    </source>
</evidence>
<keyword evidence="1" id="KW-1133">Transmembrane helix</keyword>
<proteinExistence type="predicted"/>
<organism evidence="2 3">
    <name type="scientific">Acidilutibacter cellobiosedens</name>
    <dbReference type="NCBI Taxonomy" id="2507161"/>
    <lineage>
        <taxon>Bacteria</taxon>
        <taxon>Bacillati</taxon>
        <taxon>Bacillota</taxon>
        <taxon>Tissierellia</taxon>
        <taxon>Tissierellales</taxon>
        <taxon>Acidilutibacteraceae</taxon>
        <taxon>Acidilutibacter</taxon>
    </lineage>
</organism>
<gene>
    <name evidence="2" type="ORF">EQM13_13510</name>
</gene>